<name>A0AA35SHQ0_GEOBA</name>
<dbReference type="InterPro" id="IPR000719">
    <property type="entry name" value="Prot_kinase_dom"/>
</dbReference>
<dbReference type="GO" id="GO:0005524">
    <property type="term" value="F:ATP binding"/>
    <property type="evidence" value="ECO:0007669"/>
    <property type="project" value="UniProtKB-UniRule"/>
</dbReference>
<accession>A0AA35SHQ0</accession>
<keyword evidence="1 3" id="KW-0547">Nucleotide-binding</keyword>
<reference evidence="6" key="1">
    <citation type="submission" date="2023-03" db="EMBL/GenBank/DDBJ databases">
        <authorList>
            <person name="Steffen K."/>
            <person name="Cardenas P."/>
        </authorList>
    </citation>
    <scope>NUCLEOTIDE SEQUENCE</scope>
</reference>
<dbReference type="GO" id="GO:0045719">
    <property type="term" value="P:negative regulation of glycogen biosynthetic process"/>
    <property type="evidence" value="ECO:0007669"/>
    <property type="project" value="TreeGrafter"/>
</dbReference>
<dbReference type="SUPFAM" id="SSF56112">
    <property type="entry name" value="Protein kinase-like (PK-like)"/>
    <property type="match status" value="1"/>
</dbReference>
<dbReference type="FunFam" id="1.10.510.10:FF:000351">
    <property type="entry name" value="PAS domain-containing serine/threonine-protein kinase"/>
    <property type="match status" value="1"/>
</dbReference>
<dbReference type="EMBL" id="CASHTH010002381">
    <property type="protein sequence ID" value="CAI8029132.1"/>
    <property type="molecule type" value="Genomic_DNA"/>
</dbReference>
<comment type="caution">
    <text evidence="6">The sequence shown here is derived from an EMBL/GenBank/DDBJ whole genome shotgun (WGS) entry which is preliminary data.</text>
</comment>
<feature type="binding site" evidence="3">
    <location>
        <position position="591"/>
    </location>
    <ligand>
        <name>ATP</name>
        <dbReference type="ChEBI" id="CHEBI:30616"/>
    </ligand>
</feature>
<dbReference type="InterPro" id="IPR011009">
    <property type="entry name" value="Kinase-like_dom_sf"/>
</dbReference>
<dbReference type="GO" id="GO:0004674">
    <property type="term" value="F:protein serine/threonine kinase activity"/>
    <property type="evidence" value="ECO:0007669"/>
    <property type="project" value="TreeGrafter"/>
</dbReference>
<evidence type="ECO:0000313" key="7">
    <source>
        <dbReference type="Proteomes" id="UP001174909"/>
    </source>
</evidence>
<feature type="compositionally biased region" description="Polar residues" evidence="4">
    <location>
        <begin position="283"/>
        <end position="297"/>
    </location>
</feature>
<dbReference type="InterPro" id="IPR017441">
    <property type="entry name" value="Protein_kinase_ATP_BS"/>
</dbReference>
<dbReference type="PANTHER" id="PTHR24346:SF51">
    <property type="entry name" value="PAS DOMAIN-CONTAINING SERINE_THREONINE-PROTEIN KINASE"/>
    <property type="match status" value="1"/>
</dbReference>
<protein>
    <submittedName>
        <fullName evidence="6">PAS domain-containing serine/threonine-protein kinase</fullName>
    </submittedName>
</protein>
<keyword evidence="6" id="KW-0418">Kinase</keyword>
<evidence type="ECO:0000313" key="6">
    <source>
        <dbReference type="EMBL" id="CAI8029132.1"/>
    </source>
</evidence>
<dbReference type="Pfam" id="PF00069">
    <property type="entry name" value="Pkinase"/>
    <property type="match status" value="1"/>
</dbReference>
<dbReference type="PROSITE" id="PS00108">
    <property type="entry name" value="PROTEIN_KINASE_ST"/>
    <property type="match status" value="1"/>
</dbReference>
<evidence type="ECO:0000256" key="2">
    <source>
        <dbReference type="ARBA" id="ARBA00022840"/>
    </source>
</evidence>
<evidence type="ECO:0000256" key="1">
    <source>
        <dbReference type="ARBA" id="ARBA00022741"/>
    </source>
</evidence>
<feature type="compositionally biased region" description="Basic and acidic residues" evidence="4">
    <location>
        <begin position="334"/>
        <end position="355"/>
    </location>
</feature>
<dbReference type="PROSITE" id="PS50011">
    <property type="entry name" value="PROTEIN_KINASE_DOM"/>
    <property type="match status" value="1"/>
</dbReference>
<feature type="region of interest" description="Disordered" evidence="4">
    <location>
        <begin position="265"/>
        <end position="297"/>
    </location>
</feature>
<keyword evidence="7" id="KW-1185">Reference proteome</keyword>
<dbReference type="InterPro" id="IPR008271">
    <property type="entry name" value="Ser/Thr_kinase_AS"/>
</dbReference>
<gene>
    <name evidence="6" type="ORF">GBAR_LOCUS16563</name>
</gene>
<dbReference type="GO" id="GO:0005829">
    <property type="term" value="C:cytosol"/>
    <property type="evidence" value="ECO:0007669"/>
    <property type="project" value="TreeGrafter"/>
</dbReference>
<evidence type="ECO:0000259" key="5">
    <source>
        <dbReference type="PROSITE" id="PS50011"/>
    </source>
</evidence>
<feature type="region of interest" description="Disordered" evidence="4">
    <location>
        <begin position="838"/>
        <end position="861"/>
    </location>
</feature>
<feature type="compositionally biased region" description="Acidic residues" evidence="4">
    <location>
        <begin position="379"/>
        <end position="395"/>
    </location>
</feature>
<dbReference type="GO" id="GO:0005634">
    <property type="term" value="C:nucleus"/>
    <property type="evidence" value="ECO:0007669"/>
    <property type="project" value="TreeGrafter"/>
</dbReference>
<evidence type="ECO:0000256" key="4">
    <source>
        <dbReference type="SAM" id="MobiDB-lite"/>
    </source>
</evidence>
<feature type="domain" description="Protein kinase" evidence="5">
    <location>
        <begin position="562"/>
        <end position="814"/>
    </location>
</feature>
<evidence type="ECO:0000256" key="3">
    <source>
        <dbReference type="PROSITE-ProRule" id="PRU10141"/>
    </source>
</evidence>
<proteinExistence type="predicted"/>
<feature type="compositionally biased region" description="Basic residues" evidence="4">
    <location>
        <begin position="843"/>
        <end position="853"/>
    </location>
</feature>
<dbReference type="PANTHER" id="PTHR24346">
    <property type="entry name" value="MAP/MICROTUBULE AFFINITY-REGULATING KINASE"/>
    <property type="match status" value="1"/>
</dbReference>
<feature type="compositionally biased region" description="Polar residues" evidence="4">
    <location>
        <begin position="414"/>
        <end position="427"/>
    </location>
</feature>
<keyword evidence="2 3" id="KW-0067">ATP-binding</keyword>
<keyword evidence="6" id="KW-0808">Transferase</keyword>
<feature type="region of interest" description="Disordered" evidence="4">
    <location>
        <begin position="328"/>
        <end position="430"/>
    </location>
</feature>
<dbReference type="SMART" id="SM00220">
    <property type="entry name" value="S_TKc"/>
    <property type="match status" value="1"/>
</dbReference>
<feature type="compositionally biased region" description="Polar residues" evidence="4">
    <location>
        <begin position="88"/>
        <end position="120"/>
    </location>
</feature>
<dbReference type="Gene3D" id="3.30.200.20">
    <property type="entry name" value="Phosphorylase Kinase, domain 1"/>
    <property type="match status" value="1"/>
</dbReference>
<feature type="region of interest" description="Disordered" evidence="4">
    <location>
        <begin position="33"/>
        <end position="130"/>
    </location>
</feature>
<dbReference type="PROSITE" id="PS00107">
    <property type="entry name" value="PROTEIN_KINASE_ATP"/>
    <property type="match status" value="1"/>
</dbReference>
<dbReference type="Proteomes" id="UP001174909">
    <property type="component" value="Unassembled WGS sequence"/>
</dbReference>
<dbReference type="AlphaFoldDB" id="A0AA35SHQ0"/>
<dbReference type="GO" id="GO:0035556">
    <property type="term" value="P:intracellular signal transduction"/>
    <property type="evidence" value="ECO:0007669"/>
    <property type="project" value="TreeGrafter"/>
</dbReference>
<dbReference type="Gene3D" id="1.10.510.10">
    <property type="entry name" value="Transferase(Phosphotransferase) domain 1"/>
    <property type="match status" value="1"/>
</dbReference>
<feature type="region of interest" description="Disordered" evidence="4">
    <location>
        <begin position="241"/>
        <end position="260"/>
    </location>
</feature>
<organism evidence="6 7">
    <name type="scientific">Geodia barretti</name>
    <name type="common">Barrett's horny sponge</name>
    <dbReference type="NCBI Taxonomy" id="519541"/>
    <lineage>
        <taxon>Eukaryota</taxon>
        <taxon>Metazoa</taxon>
        <taxon>Porifera</taxon>
        <taxon>Demospongiae</taxon>
        <taxon>Heteroscleromorpha</taxon>
        <taxon>Tetractinellida</taxon>
        <taxon>Astrophorina</taxon>
        <taxon>Geodiidae</taxon>
        <taxon>Geodia</taxon>
    </lineage>
</organism>
<sequence>MDYIIAMSGETPRVSTNISPNIGDTPTIIENGELPSVDYISGPTKGEISKNNICSETKEEIPSTNDGSPTKGEAPSTNDIGPTKGEIPSTNDRSPTKGETPSTNDISPTKGETPSTNAISPTKGETPLMMNSIGSPVEPLVPPYVDAKVIVYAALSGMVSFLPNGTIHGCNHHFSLMLTGYSQDELLRRDITFLMPEFYSHVGYVDDQGMPLPPLDEGSDDISFQSVAERSLSPDSAFDYLSSRAHVPPSPVRRKNHEVQRSPVRNLNHHGQSPAHSHHHQPLTSGGPSTSPHATANVSPRHQIMRGADKNIPGGFSGGHGTMPTLLEEEEEREGGGEKRSNEVKSGRGSERKEVGGGFEGRAVGLDEEEEEERKREGEEEEREGEESEEEEREEGEERNYEEEQKADEEETESQYPISSTPASKTPDSLLVKTDSFSEYLRAAAVPGGAAGESDGISVSSIVSLPEGLFQGFIRHKDGSSIAVVFQLKCIPLAGDQSLFCVWLCRDMNRDWTINREDPYWTDQVGISPDVIEDVDTVQDPHQHSTGSEESLAVAGVYRSCYDTLRPVGKGAFGFVRLAQRKSDKQLVVVKFLRKSGVLKDCWVHDRDMGLVAQEISLLARLNHPNIVMLLEAYENECYFQLVMEKHGDGLDLFEFIERCPKITEPLVSYMFRQVVAGLSYLHGKNILHRDVKDENIIMNEHFHMKLIDFGSAAYMEPGKLFHTFCGTLEYCSPEVLLGNSYPGPELEMWALGVTLYTLVFGENPFFDVEETISGHLQPPYFTSPGLMKVLLWLLHPHPKSRATLKDLERDRWTNQEVDISQFSFESVLGCAVTRPTDDKMFHSPKPHPHKDKPHPLSDDIHDIDRLLDTKLHLDSDSSFHSDRGD</sequence>